<dbReference type="RefSeq" id="XP_720366.1">
    <property type="nucleotide sequence ID" value="XM_715273.1"/>
</dbReference>
<dbReference type="GO" id="GO:0072742">
    <property type="term" value="P:SAGA complex localization to transcription regulatory region"/>
    <property type="evidence" value="ECO:0007669"/>
    <property type="project" value="EnsemblFungi"/>
</dbReference>
<accession>A0A1D8PQK3</accession>
<feature type="region of interest" description="Disordered" evidence="2">
    <location>
        <begin position="88"/>
        <end position="126"/>
    </location>
</feature>
<sequence>MTPEIEGNWDIVITSLQDICNSNESLTFDNIYNRTPDELKQLSKEDLNKLEEEIIDHKSNIGTAKRLITTSSENITKLIEIITRETKAKQAAQKQTPTKKKPNADTKRIEKRNSSKSKQTKKVGRSYWTSKYNPSEPIYIGSEVAYKLRNRHSNEWIQCSVEKIIGDGIKFEIKDLEPDENNNPGQVFKANYKEILLIPPEGSDLINYTYGCKVLARYPDTSTFYPAIVVGHKKDGRVRLKFDGEEEVNKETEVERRLVLPTPEK</sequence>
<dbReference type="CDD" id="cd20393">
    <property type="entry name" value="Tudor_SGF29_rpt1"/>
    <property type="match status" value="1"/>
</dbReference>
<dbReference type="InterPro" id="IPR047288">
    <property type="entry name" value="Tudor_SGF29_rpt1"/>
</dbReference>
<feature type="domain" description="SGF29 C-terminal" evidence="3">
    <location>
        <begin position="134"/>
        <end position="265"/>
    </location>
</feature>
<reference evidence="5 6" key="3">
    <citation type="journal article" date="2013" name="Genome Biol.">
        <title>Assembly of a phased diploid Candida albicans genome facilitates allele-specific measurements and provides a simple model for repeat and indel structure.</title>
        <authorList>
            <person name="Muzzey D."/>
            <person name="Schwartz K."/>
            <person name="Weissman J.S."/>
            <person name="Sherlock G."/>
        </authorList>
    </citation>
    <scope>NUCLEOTIDE SEQUENCE [LARGE SCALE GENOMIC DNA]</scope>
    <source>
        <strain evidence="6">SC5314 / ATCC MYA-2876</strain>
    </source>
</reference>
<evidence type="ECO:0000256" key="1">
    <source>
        <dbReference type="SAM" id="Coils"/>
    </source>
</evidence>
<dbReference type="PANTHER" id="PTHR21539">
    <property type="entry name" value="SAGA-ASSOCIATED FACTOR 29"/>
    <property type="match status" value="1"/>
</dbReference>
<reference evidence="5 6" key="2">
    <citation type="journal article" date="2007" name="Genome Biol.">
        <title>Assembly of the Candida albicans genome into sixteen supercontigs aligned on the eight chromosomes.</title>
        <authorList>
            <person name="van het Hoog M."/>
            <person name="Rast T.J."/>
            <person name="Martchenko M."/>
            <person name="Grindle S."/>
            <person name="Dignard D."/>
            <person name="Hogues H."/>
            <person name="Cuomo C."/>
            <person name="Berriman M."/>
            <person name="Scherer S."/>
            <person name="Magee B.B."/>
            <person name="Whiteway M."/>
            <person name="Chibana H."/>
            <person name="Nantel A."/>
            <person name="Magee P.T."/>
        </authorList>
    </citation>
    <scope>GENOME REANNOTATION</scope>
    <source>
        <strain evidence="6">SC5314 / ATCC MYA-2876</strain>
    </source>
</reference>
<dbReference type="EMBL" id="CP017629">
    <property type="protein sequence ID" value="AOW30424.1"/>
    <property type="molecule type" value="Genomic_DNA"/>
</dbReference>
<dbReference type="STRING" id="237561.A0A1D8PQK3"/>
<evidence type="ECO:0000313" key="4">
    <source>
        <dbReference type="CGD" id="CAL0000200228"/>
    </source>
</evidence>
<dbReference type="GO" id="GO:0140671">
    <property type="term" value="C:ADA complex"/>
    <property type="evidence" value="ECO:0007669"/>
    <property type="project" value="EnsemblFungi"/>
</dbReference>
<dbReference type="Pfam" id="PF07039">
    <property type="entry name" value="SGF29_Tudor"/>
    <property type="match status" value="1"/>
</dbReference>
<dbReference type="OMA" id="VGRSYWT"/>
<protein>
    <recommendedName>
        <fullName evidence="3">SGF29 C-terminal domain-containing protein</fullName>
    </recommendedName>
</protein>
<dbReference type="VEuPathDB" id="FungiDB:C7_00450C_A"/>
<proteinExistence type="predicted"/>
<dbReference type="SMR" id="A0A1D8PQK3"/>
<dbReference type="InterPro" id="IPR037802">
    <property type="entry name" value="SGF29"/>
</dbReference>
<dbReference type="Proteomes" id="UP000000559">
    <property type="component" value="Chromosome 7"/>
</dbReference>
<reference evidence="5 6" key="1">
    <citation type="journal article" date="2004" name="Proc. Natl. Acad. Sci. U.S.A.">
        <title>The diploid genome sequence of Candida albicans.</title>
        <authorList>
            <person name="Jones T."/>
            <person name="Federspiel N.A."/>
            <person name="Chibana H."/>
            <person name="Dungan J."/>
            <person name="Kalman S."/>
            <person name="Magee B.B."/>
            <person name="Newport G."/>
            <person name="Thorstenson Y.R."/>
            <person name="Agabian N."/>
            <person name="Magee P.T."/>
            <person name="Davis R.W."/>
            <person name="Scherer S."/>
        </authorList>
    </citation>
    <scope>NUCLEOTIDE SEQUENCE [LARGE SCALE GENOMIC DNA]</scope>
    <source>
        <strain evidence="6">SC5314 / ATCC MYA-2876</strain>
    </source>
</reference>
<evidence type="ECO:0000313" key="6">
    <source>
        <dbReference type="Proteomes" id="UP000000559"/>
    </source>
</evidence>
<dbReference type="FunCoup" id="A0A1D8PQK3">
    <property type="interactions" value="420"/>
</dbReference>
<feature type="compositionally biased region" description="Basic residues" evidence="2">
    <location>
        <begin position="114"/>
        <end position="124"/>
    </location>
</feature>
<dbReference type="GO" id="GO:0000124">
    <property type="term" value="C:SAGA complex"/>
    <property type="evidence" value="ECO:0000318"/>
    <property type="project" value="GO_Central"/>
</dbReference>
<dbReference type="eggNOG" id="KOG3038">
    <property type="taxonomic scope" value="Eukaryota"/>
</dbReference>
<dbReference type="Gene3D" id="2.30.30.140">
    <property type="match status" value="1"/>
</dbReference>
<evidence type="ECO:0000256" key="2">
    <source>
        <dbReference type="SAM" id="MobiDB-lite"/>
    </source>
</evidence>
<dbReference type="GO" id="GO:0140002">
    <property type="term" value="F:histone H3K4me3 reader activity"/>
    <property type="evidence" value="ECO:0007669"/>
    <property type="project" value="EnsemblFungi"/>
</dbReference>
<name>A0A1D8PQK3_CANAL</name>
<dbReference type="OrthoDB" id="10265994at2759"/>
<dbReference type="KEGG" id="cal:CAALFM_C700450CA"/>
<dbReference type="CGD" id="CAL0000200228">
    <property type="gene designation" value="orf19.7074"/>
</dbReference>
<dbReference type="InParanoid" id="A0A1D8PQK3"/>
<dbReference type="GO" id="GO:0046695">
    <property type="term" value="C:SLIK (SAGA-like) complex"/>
    <property type="evidence" value="ECO:0007669"/>
    <property type="project" value="EnsemblFungi"/>
</dbReference>
<dbReference type="InterPro" id="IPR010750">
    <property type="entry name" value="SGF29_tudor-like_dom"/>
</dbReference>
<dbReference type="FunFam" id="2.30.30.140:FF:000055">
    <property type="entry name" value="SAGA complex component"/>
    <property type="match status" value="1"/>
</dbReference>
<feature type="coiled-coil region" evidence="1">
    <location>
        <begin position="40"/>
        <end position="67"/>
    </location>
</feature>
<dbReference type="AlphaFoldDB" id="A0A1D8PQK3"/>
<feature type="compositionally biased region" description="Basic and acidic residues" evidence="2">
    <location>
        <begin position="102"/>
        <end position="113"/>
    </location>
</feature>
<dbReference type="GO" id="GO:0045944">
    <property type="term" value="P:positive regulation of transcription by RNA polymerase II"/>
    <property type="evidence" value="ECO:0007669"/>
    <property type="project" value="EnsemblFungi"/>
</dbReference>
<dbReference type="GeneID" id="3637991"/>
<evidence type="ECO:0000313" key="5">
    <source>
        <dbReference type="EMBL" id="AOW30424.1"/>
    </source>
</evidence>
<dbReference type="PROSITE" id="PS51518">
    <property type="entry name" value="SGF29_C"/>
    <property type="match status" value="1"/>
</dbReference>
<keyword evidence="6" id="KW-1185">Reference proteome</keyword>
<gene>
    <name evidence="5" type="ordered locus">CAALFM_C700450CA</name>
    <name evidence="4" type="ordered locus">orf19.7074</name>
</gene>
<evidence type="ECO:0000259" key="3">
    <source>
        <dbReference type="PROSITE" id="PS51518"/>
    </source>
</evidence>
<organism evidence="5 6">
    <name type="scientific">Candida albicans (strain SC5314 / ATCC MYA-2876)</name>
    <name type="common">Yeast</name>
    <dbReference type="NCBI Taxonomy" id="237561"/>
    <lineage>
        <taxon>Eukaryota</taxon>
        <taxon>Fungi</taxon>
        <taxon>Dikarya</taxon>
        <taxon>Ascomycota</taxon>
        <taxon>Saccharomycotina</taxon>
        <taxon>Pichiomycetes</taxon>
        <taxon>Debaryomycetaceae</taxon>
        <taxon>Candida/Lodderomyces clade</taxon>
        <taxon>Candida</taxon>
    </lineage>
</organism>
<dbReference type="GO" id="GO:0008104">
    <property type="term" value="P:intracellular protein localization"/>
    <property type="evidence" value="ECO:0007669"/>
    <property type="project" value="EnsemblFungi"/>
</dbReference>
<keyword evidence="1" id="KW-0175">Coiled coil</keyword>
<dbReference type="PANTHER" id="PTHR21539:SF0">
    <property type="entry name" value="SAGA-ASSOCIATED FACTOR 29"/>
    <property type="match status" value="1"/>
</dbReference>